<protein>
    <submittedName>
        <fullName evidence="2">Uncharacterized protein</fullName>
    </submittedName>
</protein>
<feature type="transmembrane region" description="Helical" evidence="1">
    <location>
        <begin position="58"/>
        <end position="79"/>
    </location>
</feature>
<feature type="transmembrane region" description="Helical" evidence="1">
    <location>
        <begin position="86"/>
        <end position="108"/>
    </location>
</feature>
<feature type="transmembrane region" description="Helical" evidence="1">
    <location>
        <begin position="114"/>
        <end position="136"/>
    </location>
</feature>
<name>A0ABX7NKB2_9BACT</name>
<feature type="transmembrane region" description="Helical" evidence="1">
    <location>
        <begin position="12"/>
        <end position="38"/>
    </location>
</feature>
<keyword evidence="1" id="KW-0812">Transmembrane</keyword>
<sequence>MNRNDTLRITSRIVWASALYDLLVTIPFATPFTASWLLQRMNQLHVWLGMPGAAMPDFAPMHLFFVSLMGSIVTLWALLRLGRPEPLFGAVDTAGRALFSLWMAWALWNGQSSVLAVFLVLELTWFFVQGGAILWWRNHHEHSRFSAAT</sequence>
<organism evidence="2 3">
    <name type="scientific">Pyxidicoccus parkwayensis</name>
    <dbReference type="NCBI Taxonomy" id="2813578"/>
    <lineage>
        <taxon>Bacteria</taxon>
        <taxon>Pseudomonadati</taxon>
        <taxon>Myxococcota</taxon>
        <taxon>Myxococcia</taxon>
        <taxon>Myxococcales</taxon>
        <taxon>Cystobacterineae</taxon>
        <taxon>Myxococcaceae</taxon>
        <taxon>Pyxidicoccus</taxon>
    </lineage>
</organism>
<dbReference type="Proteomes" id="UP000662747">
    <property type="component" value="Chromosome"/>
</dbReference>
<accession>A0ABX7NKB2</accession>
<evidence type="ECO:0000313" key="3">
    <source>
        <dbReference type="Proteomes" id="UP000662747"/>
    </source>
</evidence>
<dbReference type="RefSeq" id="WP_206720479.1">
    <property type="nucleotide sequence ID" value="NZ_CP071090.1"/>
</dbReference>
<evidence type="ECO:0000313" key="2">
    <source>
        <dbReference type="EMBL" id="QSQ18891.1"/>
    </source>
</evidence>
<reference evidence="2 3" key="1">
    <citation type="submission" date="2021-02" db="EMBL/GenBank/DDBJ databases">
        <title>De Novo genome assembly of isolated myxobacteria.</title>
        <authorList>
            <person name="Stevens D.C."/>
        </authorList>
    </citation>
    <scope>NUCLEOTIDE SEQUENCE [LARGE SCALE GENOMIC DNA]</scope>
    <source>
        <strain evidence="3">SCPEA02</strain>
    </source>
</reference>
<keyword evidence="1" id="KW-0472">Membrane</keyword>
<dbReference type="EMBL" id="CP071090">
    <property type="protein sequence ID" value="QSQ18891.1"/>
    <property type="molecule type" value="Genomic_DNA"/>
</dbReference>
<gene>
    <name evidence="2" type="ORF">JY651_26410</name>
</gene>
<keyword evidence="1" id="KW-1133">Transmembrane helix</keyword>
<keyword evidence="3" id="KW-1185">Reference proteome</keyword>
<evidence type="ECO:0000256" key="1">
    <source>
        <dbReference type="SAM" id="Phobius"/>
    </source>
</evidence>
<proteinExistence type="predicted"/>